<protein>
    <submittedName>
        <fullName evidence="1">Putative carboxylesterase 17</fullName>
    </submittedName>
</protein>
<keyword evidence="2" id="KW-1185">Reference proteome</keyword>
<reference evidence="1" key="1">
    <citation type="submission" date="2020-09" db="EMBL/GenBank/DDBJ databases">
        <title>Genome-Enabled Discovery of Anthraquinone Biosynthesis in Senna tora.</title>
        <authorList>
            <person name="Kang S.-H."/>
            <person name="Pandey R.P."/>
            <person name="Lee C.-M."/>
            <person name="Sim J.-S."/>
            <person name="Jeong J.-T."/>
            <person name="Choi B.-S."/>
            <person name="Jung M."/>
            <person name="Ginzburg D."/>
            <person name="Zhao K."/>
            <person name="Won S.Y."/>
            <person name="Oh T.-J."/>
            <person name="Yu Y."/>
            <person name="Kim N.-H."/>
            <person name="Lee O.R."/>
            <person name="Lee T.-H."/>
            <person name="Bashyal P."/>
            <person name="Kim T.-S."/>
            <person name="Lee W.-H."/>
            <person name="Kawkins C."/>
            <person name="Kim C.-K."/>
            <person name="Kim J.S."/>
            <person name="Ahn B.O."/>
            <person name="Rhee S.Y."/>
            <person name="Sohng J.K."/>
        </authorList>
    </citation>
    <scope>NUCLEOTIDE SEQUENCE</scope>
    <source>
        <tissue evidence="1">Leaf</tissue>
    </source>
</reference>
<accession>A0A834WES5</accession>
<proteinExistence type="predicted"/>
<dbReference type="AlphaFoldDB" id="A0A834WES5"/>
<evidence type="ECO:0000313" key="2">
    <source>
        <dbReference type="Proteomes" id="UP000634136"/>
    </source>
</evidence>
<organism evidence="1 2">
    <name type="scientific">Senna tora</name>
    <dbReference type="NCBI Taxonomy" id="362788"/>
    <lineage>
        <taxon>Eukaryota</taxon>
        <taxon>Viridiplantae</taxon>
        <taxon>Streptophyta</taxon>
        <taxon>Embryophyta</taxon>
        <taxon>Tracheophyta</taxon>
        <taxon>Spermatophyta</taxon>
        <taxon>Magnoliopsida</taxon>
        <taxon>eudicotyledons</taxon>
        <taxon>Gunneridae</taxon>
        <taxon>Pentapetalae</taxon>
        <taxon>rosids</taxon>
        <taxon>fabids</taxon>
        <taxon>Fabales</taxon>
        <taxon>Fabaceae</taxon>
        <taxon>Caesalpinioideae</taxon>
        <taxon>Cassia clade</taxon>
        <taxon>Senna</taxon>
    </lineage>
</organism>
<evidence type="ECO:0000313" key="1">
    <source>
        <dbReference type="EMBL" id="KAF7819997.1"/>
    </source>
</evidence>
<name>A0A834WES5_9FABA</name>
<dbReference type="Proteomes" id="UP000634136">
    <property type="component" value="Unassembled WGS sequence"/>
</dbReference>
<sequence length="177" mass="20020">MRTPSFCLSIYPTPIRTSEWVEALDLSSWPNRKREGCNNGGLGSLLWEVLSAKLVLASPPKKGWIKMIPLRDNGFRIVGNMRHNWRPFHMTISVNSNESLDFFSDDSSLLLVKSQKLEEKVQVAKKEAELGFWSSGSFFFSSCFVCVTSGQDEFYFFSAALKSTSADHPDHSSDPYH</sequence>
<comment type="caution">
    <text evidence="1">The sequence shown here is derived from an EMBL/GenBank/DDBJ whole genome shotgun (WGS) entry which is preliminary data.</text>
</comment>
<dbReference type="EMBL" id="JAAIUW010000008">
    <property type="protein sequence ID" value="KAF7819997.1"/>
    <property type="molecule type" value="Genomic_DNA"/>
</dbReference>
<gene>
    <name evidence="1" type="ORF">G2W53_025452</name>
</gene>